<evidence type="ECO:0000313" key="1">
    <source>
        <dbReference type="EMBL" id="MBW0466096.1"/>
    </source>
</evidence>
<dbReference type="AlphaFoldDB" id="A0A9Q3BHZ5"/>
<dbReference type="EMBL" id="AVOT02001209">
    <property type="protein sequence ID" value="MBW0466096.1"/>
    <property type="molecule type" value="Genomic_DNA"/>
</dbReference>
<evidence type="ECO:0000313" key="2">
    <source>
        <dbReference type="Proteomes" id="UP000765509"/>
    </source>
</evidence>
<reference evidence="1" key="1">
    <citation type="submission" date="2021-03" db="EMBL/GenBank/DDBJ databases">
        <title>Draft genome sequence of rust myrtle Austropuccinia psidii MF-1, a brazilian biotype.</title>
        <authorList>
            <person name="Quecine M.C."/>
            <person name="Pachon D.M.R."/>
            <person name="Bonatelli M.L."/>
            <person name="Correr F.H."/>
            <person name="Franceschini L.M."/>
            <person name="Leite T.F."/>
            <person name="Margarido G.R.A."/>
            <person name="Almeida C.A."/>
            <person name="Ferrarezi J.A."/>
            <person name="Labate C.A."/>
        </authorList>
    </citation>
    <scope>NUCLEOTIDE SEQUENCE</scope>
    <source>
        <strain evidence="1">MF-1</strain>
    </source>
</reference>
<gene>
    <name evidence="1" type="ORF">O181_005811</name>
</gene>
<accession>A0A9Q3BHZ5</accession>
<keyword evidence="2" id="KW-1185">Reference proteome</keyword>
<comment type="caution">
    <text evidence="1">The sequence shown here is derived from an EMBL/GenBank/DDBJ whole genome shotgun (WGS) entry which is preliminary data.</text>
</comment>
<organism evidence="1 2">
    <name type="scientific">Austropuccinia psidii MF-1</name>
    <dbReference type="NCBI Taxonomy" id="1389203"/>
    <lineage>
        <taxon>Eukaryota</taxon>
        <taxon>Fungi</taxon>
        <taxon>Dikarya</taxon>
        <taxon>Basidiomycota</taxon>
        <taxon>Pucciniomycotina</taxon>
        <taxon>Pucciniomycetes</taxon>
        <taxon>Pucciniales</taxon>
        <taxon>Sphaerophragmiaceae</taxon>
        <taxon>Austropuccinia</taxon>
    </lineage>
</organism>
<protein>
    <submittedName>
        <fullName evidence="1">Uncharacterized protein</fullName>
    </submittedName>
</protein>
<dbReference type="Proteomes" id="UP000765509">
    <property type="component" value="Unassembled WGS sequence"/>
</dbReference>
<proteinExistence type="predicted"/>
<sequence>MISVPTALILWRHPLTPLLIQFFSPNNPPSITCHTTQITISHLLQQVLFHIFLHNGLPFITGKHTSLAPQTLTLDLHFQVKNLVQDIYNVAVQEESLVDMISLGNDSHTSEQYDPYEDNYMKAASGSFSDGNSLATAPSKTIKK</sequence>
<name>A0A9Q3BHZ5_9BASI</name>